<evidence type="ECO:0000256" key="2">
    <source>
        <dbReference type="SAM" id="Phobius"/>
    </source>
</evidence>
<organism evidence="4 5">
    <name type="scientific">Escherichia coli</name>
    <dbReference type="NCBI Taxonomy" id="562"/>
    <lineage>
        <taxon>Bacteria</taxon>
        <taxon>Pseudomonadati</taxon>
        <taxon>Pseudomonadota</taxon>
        <taxon>Gammaproteobacteria</taxon>
        <taxon>Enterobacterales</taxon>
        <taxon>Enterobacteriaceae</taxon>
        <taxon>Escherichia</taxon>
    </lineage>
</organism>
<proteinExistence type="predicted"/>
<keyword evidence="2" id="KW-0472">Membrane</keyword>
<dbReference type="Proteomes" id="UP000521991">
    <property type="component" value="Unassembled WGS sequence"/>
</dbReference>
<keyword evidence="2" id="KW-1133">Transmembrane helix</keyword>
<dbReference type="InterPro" id="IPR012931">
    <property type="entry name" value="TraG_N_Proteobacteria"/>
</dbReference>
<dbReference type="AlphaFoldDB" id="A0A8S7R3T0"/>
<evidence type="ECO:0000256" key="1">
    <source>
        <dbReference type="SAM" id="MobiDB-lite"/>
    </source>
</evidence>
<keyword evidence="2" id="KW-0812">Transmembrane</keyword>
<feature type="transmembrane region" description="Helical" evidence="2">
    <location>
        <begin position="362"/>
        <end position="384"/>
    </location>
</feature>
<feature type="domain" description="TraG N-terminal Proteobacteria" evidence="3">
    <location>
        <begin position="3"/>
        <end position="451"/>
    </location>
</feature>
<dbReference type="Pfam" id="PF07916">
    <property type="entry name" value="TraG_N"/>
    <property type="match status" value="1"/>
</dbReference>
<comment type="caution">
    <text evidence="4">The sequence shown here is derived from an EMBL/GenBank/DDBJ whole genome shotgun (WGS) entry which is preliminary data.</text>
</comment>
<dbReference type="EMBL" id="AASURL010000121">
    <property type="protein sequence ID" value="EFH0368068.1"/>
    <property type="molecule type" value="Genomic_DNA"/>
</dbReference>
<feature type="compositionally biased region" description="Basic and acidic residues" evidence="1">
    <location>
        <begin position="931"/>
        <end position="948"/>
    </location>
</feature>
<evidence type="ECO:0000259" key="3">
    <source>
        <dbReference type="Pfam" id="PF07916"/>
    </source>
</evidence>
<evidence type="ECO:0000313" key="5">
    <source>
        <dbReference type="Proteomes" id="UP000521991"/>
    </source>
</evidence>
<dbReference type="NCBIfam" id="NF010295">
    <property type="entry name" value="PRK13735.1"/>
    <property type="match status" value="1"/>
</dbReference>
<evidence type="ECO:0000313" key="4">
    <source>
        <dbReference type="EMBL" id="EFH0368068.1"/>
    </source>
</evidence>
<name>A0A8S7R3T0_ECOLX</name>
<gene>
    <name evidence="4" type="primary">traG</name>
    <name evidence="4" type="ORF">BGM66_004589</name>
</gene>
<sequence>MNEVYVIAGGEWLRNNLNAIAAFMGTRTWDSIEKIALTLSVLAVAVMWVQRHNVMDLLGWVAVFVLISLLVNVRTSVQIIDNSDLVQVHRVDNVPVGLAMPLSLTTRIGHAMVAGYEMVFAQPDSATYSKTGMLFGANLIVKSTDFLSRNPEIINLFQDYVQNCVLGDIYLNHKYTLEDLMASSDPYTIIFSQPSPLRQVPNNNYSFLQSSEPFVSCKDASVGLKDKLNFDTNTGGKTWNYYVQQIFGGRPDPDLLFRQLVSDSYSYFYGSSQSASQIMRQNVTMNALKEGITSNAARNGDTASLVNLATTSSMEKQRLAHVAIGHVLMRNLPMVQTILVGITIGIFPLLVLAAVFNKLTLSVLKGYAFALMWFQTWPLLYAILNSAMTFYAKQNGAPVVLSELSQIQLKYSDLASTAGYISVMIPPLSWMMVKGLGAGFSSVYSHFASSSISPTASAAGSVVDGNYSYGNMQTENVNGFSWSTNSTTSFGQMMYQTGSGATATQTRDGNMVMDASGAMSRLPVGINATRQIAAAQQEMAREASNRAESALHGFSSSIASAWNSLSQFGSNRGSSDSVTGGADSTMSAQDSMMASRMRSAVESYAKAHNISNEQATQELASTGSKFSYGGYADAHAEWGIKPEILGVGGGVGVRGGFKGSLDRTDDDSHSASSGSRATHDARHDIDAKASKDFKEASDYFMNRRISESGSHTDNNADSRVDQLSAALNSAKQSYDQYTTNMTRSHEYAEMASRTESMSGQMSEDLSQQFAQYVMKHAPQDAEAILTNTSSPEIAEHRRAMAWSFVQEQVQPGVDNAWRESRGDIGKGMESVPSGGGSQNIIADHQGHQAIIEQRTQDSNIRNDVKHQVDNMVTEYRGNIGDTQSSIRGEENIVRGQYSELQNHHKTEALSQNNKYNEERESQKIIPEPSEEAVKKMVDDKKDRLKGPL</sequence>
<feature type="compositionally biased region" description="Basic and acidic residues" evidence="1">
    <location>
        <begin position="677"/>
        <end position="689"/>
    </location>
</feature>
<feature type="transmembrane region" description="Helical" evidence="2">
    <location>
        <begin position="338"/>
        <end position="356"/>
    </location>
</feature>
<feature type="region of interest" description="Disordered" evidence="1">
    <location>
        <begin position="660"/>
        <end position="689"/>
    </location>
</feature>
<feature type="compositionally biased region" description="Basic and acidic residues" evidence="1">
    <location>
        <begin position="660"/>
        <end position="669"/>
    </location>
</feature>
<reference evidence="4 5" key="1">
    <citation type="submission" date="2020-02" db="EMBL/GenBank/DDBJ databases">
        <authorList>
            <consortium name="PulseNet: The National Subtyping Network for Foodborne Disease Surveillance"/>
            <person name="Tarr C.L."/>
            <person name="Trees E."/>
            <person name="Katz L.S."/>
            <person name="Carleton-Romer H.A."/>
            <person name="Stroika S."/>
            <person name="Kucerova Z."/>
            <person name="Roache K.F."/>
            <person name="Sabol A.L."/>
            <person name="Besser J."/>
            <person name="Gerner-Smidt P."/>
        </authorList>
    </citation>
    <scope>NUCLEOTIDE SEQUENCE [LARGE SCALE GENOMIC DNA]</scope>
    <source>
        <strain evidence="4 5">PNUSAE004166</strain>
    </source>
</reference>
<accession>A0A8S7R3T0</accession>
<protein>
    <submittedName>
        <fullName evidence="4">Conjugal transfer mating pair stabilization protein TraG</fullName>
    </submittedName>
</protein>
<feature type="region of interest" description="Disordered" evidence="1">
    <location>
        <begin position="908"/>
        <end position="948"/>
    </location>
</feature>